<name>A0ABQ2EQA0_9DEIO</name>
<dbReference type="Gene3D" id="3.20.20.80">
    <property type="entry name" value="Glycosidases"/>
    <property type="match status" value="1"/>
</dbReference>
<comment type="pathway">
    <text evidence="2">Carbohydrate biosynthesis; dTDP-L-rhamnose biosynthesis.</text>
</comment>
<dbReference type="Gene3D" id="3.40.50.720">
    <property type="entry name" value="NAD(P)-binding Rossmann-like Domain"/>
    <property type="match status" value="1"/>
</dbReference>
<proteinExistence type="inferred from homology"/>
<protein>
    <recommendedName>
        <fullName evidence="2">dTDP-4-dehydrorhamnose reductase</fullName>
        <ecNumber evidence="2">1.1.1.133</ecNumber>
    </recommendedName>
</protein>
<gene>
    <name evidence="4" type="ORF">GCM10008955_08270</name>
</gene>
<accession>A0ABQ2EQA0</accession>
<dbReference type="EC" id="1.1.1.133" evidence="2"/>
<comment type="similarity">
    <text evidence="1 2">Belongs to the dTDP-4-dehydrorhamnose reductase family.</text>
</comment>
<dbReference type="SUPFAM" id="SSF51445">
    <property type="entry name" value="(Trans)glycosidases"/>
    <property type="match status" value="1"/>
</dbReference>
<dbReference type="InterPro" id="IPR005913">
    <property type="entry name" value="dTDP_dehydrorham_reduct"/>
</dbReference>
<keyword evidence="2" id="KW-0521">NADP</keyword>
<dbReference type="PANTHER" id="PTHR10491:SF4">
    <property type="entry name" value="METHIONINE ADENOSYLTRANSFERASE 2 SUBUNIT BETA"/>
    <property type="match status" value="1"/>
</dbReference>
<evidence type="ECO:0000259" key="3">
    <source>
        <dbReference type="Pfam" id="PF04321"/>
    </source>
</evidence>
<evidence type="ECO:0000313" key="4">
    <source>
        <dbReference type="EMBL" id="GGK17113.1"/>
    </source>
</evidence>
<keyword evidence="5" id="KW-1185">Reference proteome</keyword>
<sequence length="728" mass="82327">MNGGLPPERRNATQRLELWIGIECTFNRVRENYLNQLEVCGHHERLDDLNLLSTLGAKCIRYPVLWEQVAPESLEQFDWSWTDARLQRLRELEMQPIATLLHHGSGPRYTSLLDPEFPEKLAAYAGEVARRYPWLRTYTPVNEPLTTARFSGLYGIWYPHHATDEAFVRMLLNECRGTVLAMRAIREVQPGAQLIQTEDLAKAHATPVMQHQADFQNERRWLAYDLLCGLLGETHPLWDYLIRSGATPEELLWFRENPCPPDVIGVDYYLTSERFLDERRERYLDHHCNATHADIEAVRVYHNHSGIKQLLRETWERYGLPIAVTEAHLGSSREEQLRWFEEIWEAAEEVKAEGVDMRAVTSWAALGSYDWNILHTEFRGYYEPGAFDVRSPVPRPTALARVLRARAQGVPPEHPSLASPGFWRRPDRFFYPPVGTPGPVPAARGPVRPLLVLGTGRLGQVVARLCDDRGLEHRLLSPAEVNLTSQQALGALLDVERPWAVINTLGYGKIDQAEREHQEFWLTHTVGAALLAQACEMRGVQLLTFSSDQVFGGEGEAPYHELDLASPVNAYGRAKLEAERQVLANHPAALIVRSSAVFGSGTGRGLLAEALRTLQTGEMVLVDQDHRFSPTYLPDLVHTSLDLLIDGESGVWHLVNTGESTWAEMVGRLAHAGGLPDHRIRTASARELGWVAPRPRYSALRSDRAQLLPSLDHALDRYLDGWVRAGRR</sequence>
<dbReference type="CDD" id="cd05254">
    <property type="entry name" value="dTDP_HR_like_SDR_e"/>
    <property type="match status" value="1"/>
</dbReference>
<evidence type="ECO:0000256" key="1">
    <source>
        <dbReference type="ARBA" id="ARBA00010944"/>
    </source>
</evidence>
<feature type="domain" description="RmlD-like substrate binding" evidence="3">
    <location>
        <begin position="451"/>
        <end position="706"/>
    </location>
</feature>
<reference evidence="5" key="1">
    <citation type="journal article" date="2019" name="Int. J. Syst. Evol. Microbiol.">
        <title>The Global Catalogue of Microorganisms (GCM) 10K type strain sequencing project: providing services to taxonomists for standard genome sequencing and annotation.</title>
        <authorList>
            <consortium name="The Broad Institute Genomics Platform"/>
            <consortium name="The Broad Institute Genome Sequencing Center for Infectious Disease"/>
            <person name="Wu L."/>
            <person name="Ma J."/>
        </authorList>
    </citation>
    <scope>NUCLEOTIDE SEQUENCE [LARGE SCALE GENOMIC DNA]</scope>
    <source>
        <strain evidence="5">JCM 30331</strain>
    </source>
</reference>
<dbReference type="Proteomes" id="UP000647587">
    <property type="component" value="Unassembled WGS sequence"/>
</dbReference>
<keyword evidence="2" id="KW-0560">Oxidoreductase</keyword>
<comment type="caution">
    <text evidence="4">The sequence shown here is derived from an EMBL/GenBank/DDBJ whole genome shotgun (WGS) entry which is preliminary data.</text>
</comment>
<organism evidence="4 5">
    <name type="scientific">Deinococcus malanensis</name>
    <dbReference type="NCBI Taxonomy" id="1706855"/>
    <lineage>
        <taxon>Bacteria</taxon>
        <taxon>Thermotogati</taxon>
        <taxon>Deinococcota</taxon>
        <taxon>Deinococci</taxon>
        <taxon>Deinococcales</taxon>
        <taxon>Deinococcaceae</taxon>
        <taxon>Deinococcus</taxon>
    </lineage>
</organism>
<dbReference type="SUPFAM" id="SSF51735">
    <property type="entry name" value="NAD(P)-binding Rossmann-fold domains"/>
    <property type="match status" value="1"/>
</dbReference>
<dbReference type="EMBL" id="BMPP01000003">
    <property type="protein sequence ID" value="GGK17113.1"/>
    <property type="molecule type" value="Genomic_DNA"/>
</dbReference>
<dbReference type="PANTHER" id="PTHR10491">
    <property type="entry name" value="DTDP-4-DEHYDRORHAMNOSE REDUCTASE"/>
    <property type="match status" value="1"/>
</dbReference>
<evidence type="ECO:0000256" key="2">
    <source>
        <dbReference type="RuleBase" id="RU364082"/>
    </source>
</evidence>
<dbReference type="InterPro" id="IPR036291">
    <property type="entry name" value="NAD(P)-bd_dom_sf"/>
</dbReference>
<dbReference type="Gene3D" id="3.90.25.10">
    <property type="entry name" value="UDP-galactose 4-epimerase, domain 1"/>
    <property type="match status" value="1"/>
</dbReference>
<dbReference type="RefSeq" id="WP_189004855.1">
    <property type="nucleotide sequence ID" value="NZ_BMPP01000003.1"/>
</dbReference>
<comment type="function">
    <text evidence="2">Catalyzes the reduction of dTDP-6-deoxy-L-lyxo-4-hexulose to yield dTDP-L-rhamnose.</text>
</comment>
<dbReference type="InterPro" id="IPR017853">
    <property type="entry name" value="GH"/>
</dbReference>
<dbReference type="InterPro" id="IPR029903">
    <property type="entry name" value="RmlD-like-bd"/>
</dbReference>
<evidence type="ECO:0000313" key="5">
    <source>
        <dbReference type="Proteomes" id="UP000647587"/>
    </source>
</evidence>
<dbReference type="Pfam" id="PF04321">
    <property type="entry name" value="RmlD_sub_bind"/>
    <property type="match status" value="1"/>
</dbReference>